<evidence type="ECO:0000313" key="2">
    <source>
        <dbReference type="EMBL" id="RRS03494.1"/>
    </source>
</evidence>
<protein>
    <recommendedName>
        <fullName evidence="4">Copper resistance protein</fullName>
    </recommendedName>
</protein>
<proteinExistence type="predicted"/>
<dbReference type="RefSeq" id="WP_125244028.1">
    <property type="nucleotide sequence ID" value="NZ_RSED01000011.1"/>
</dbReference>
<keyword evidence="1" id="KW-0732">Signal</keyword>
<name>A0A3R8S6H3_9BURK</name>
<dbReference type="AlphaFoldDB" id="A0A3R8S6H3"/>
<dbReference type="OrthoDB" id="8592785at2"/>
<reference evidence="2 3" key="1">
    <citation type="submission" date="2018-12" db="EMBL/GenBank/DDBJ databases">
        <title>The whole draft genome of Aquabacterium sp. SJQ9.</title>
        <authorList>
            <person name="Sun L."/>
            <person name="Gao X."/>
            <person name="Chen W."/>
            <person name="Huang K."/>
        </authorList>
    </citation>
    <scope>NUCLEOTIDE SEQUENCE [LARGE SCALE GENOMIC DNA]</scope>
    <source>
        <strain evidence="2 3">SJQ9</strain>
    </source>
</reference>
<accession>A0A3R8S6H3</accession>
<evidence type="ECO:0000313" key="3">
    <source>
        <dbReference type="Proteomes" id="UP000269265"/>
    </source>
</evidence>
<keyword evidence="3" id="KW-1185">Reference proteome</keyword>
<sequence length="138" mass="14666">MTMPRALKHWICRLMVGVILFAQMSVAAYACPSNMVSGNATADAITAMDAMVDCEQMGEGMGRHLDQANPGLCAEHCHPTQQSDHTQAPTVPAALLIALYTVALTVDASRPDGLAPTADSRLHAAPPPLSILHCCFRI</sequence>
<dbReference type="EMBL" id="RSED01000011">
    <property type="protein sequence ID" value="RRS03494.1"/>
    <property type="molecule type" value="Genomic_DNA"/>
</dbReference>
<feature type="signal peptide" evidence="1">
    <location>
        <begin position="1"/>
        <end position="30"/>
    </location>
</feature>
<dbReference type="PROSITE" id="PS51257">
    <property type="entry name" value="PROKAR_LIPOPROTEIN"/>
    <property type="match status" value="1"/>
</dbReference>
<comment type="caution">
    <text evidence="2">The sequence shown here is derived from an EMBL/GenBank/DDBJ whole genome shotgun (WGS) entry which is preliminary data.</text>
</comment>
<evidence type="ECO:0000256" key="1">
    <source>
        <dbReference type="SAM" id="SignalP"/>
    </source>
</evidence>
<dbReference type="Proteomes" id="UP000269265">
    <property type="component" value="Unassembled WGS sequence"/>
</dbReference>
<evidence type="ECO:0008006" key="4">
    <source>
        <dbReference type="Google" id="ProtNLM"/>
    </source>
</evidence>
<organism evidence="2 3">
    <name type="scientific">Aquabacterium soli</name>
    <dbReference type="NCBI Taxonomy" id="2493092"/>
    <lineage>
        <taxon>Bacteria</taxon>
        <taxon>Pseudomonadati</taxon>
        <taxon>Pseudomonadota</taxon>
        <taxon>Betaproteobacteria</taxon>
        <taxon>Burkholderiales</taxon>
        <taxon>Aquabacterium</taxon>
    </lineage>
</organism>
<gene>
    <name evidence="2" type="ORF">EIP75_14640</name>
</gene>
<feature type="chain" id="PRO_5018741364" description="Copper resistance protein" evidence="1">
    <location>
        <begin position="31"/>
        <end position="138"/>
    </location>
</feature>